<dbReference type="Proteomes" id="UP000499080">
    <property type="component" value="Unassembled WGS sequence"/>
</dbReference>
<comment type="caution">
    <text evidence="1">The sequence shown here is derived from an EMBL/GenBank/DDBJ whole genome shotgun (WGS) entry which is preliminary data.</text>
</comment>
<protein>
    <submittedName>
        <fullName evidence="1">Uncharacterized protein</fullName>
    </submittedName>
</protein>
<reference evidence="1 2" key="1">
    <citation type="journal article" date="2019" name="Sci. Rep.">
        <title>Orb-weaving spider Araneus ventricosus genome elucidates the spidroin gene catalogue.</title>
        <authorList>
            <person name="Kono N."/>
            <person name="Nakamura H."/>
            <person name="Ohtoshi R."/>
            <person name="Moran D.A.P."/>
            <person name="Shinohara A."/>
            <person name="Yoshida Y."/>
            <person name="Fujiwara M."/>
            <person name="Mori M."/>
            <person name="Tomita M."/>
            <person name="Arakawa K."/>
        </authorList>
    </citation>
    <scope>NUCLEOTIDE SEQUENCE [LARGE SCALE GENOMIC DNA]</scope>
</reference>
<proteinExistence type="predicted"/>
<evidence type="ECO:0000313" key="2">
    <source>
        <dbReference type="Proteomes" id="UP000499080"/>
    </source>
</evidence>
<dbReference type="EMBL" id="BGPR01000001">
    <property type="protein sequence ID" value="GBL72064.1"/>
    <property type="molecule type" value="Genomic_DNA"/>
</dbReference>
<organism evidence="1 2">
    <name type="scientific">Araneus ventricosus</name>
    <name type="common">Orbweaver spider</name>
    <name type="synonym">Epeira ventricosa</name>
    <dbReference type="NCBI Taxonomy" id="182803"/>
    <lineage>
        <taxon>Eukaryota</taxon>
        <taxon>Metazoa</taxon>
        <taxon>Ecdysozoa</taxon>
        <taxon>Arthropoda</taxon>
        <taxon>Chelicerata</taxon>
        <taxon>Arachnida</taxon>
        <taxon>Araneae</taxon>
        <taxon>Araneomorphae</taxon>
        <taxon>Entelegynae</taxon>
        <taxon>Araneoidea</taxon>
        <taxon>Araneidae</taxon>
        <taxon>Araneus</taxon>
    </lineage>
</organism>
<keyword evidence="2" id="KW-1185">Reference proteome</keyword>
<evidence type="ECO:0000313" key="1">
    <source>
        <dbReference type="EMBL" id="GBL72064.1"/>
    </source>
</evidence>
<sequence>MCDKFNLKASNQSVTVRQEYVLANGRNKTRLVQLPTQKMAAKGIEIRVATEAPKRTFFPPNHPPSPYIQWLRHNIRRTKEVTGCNVSYAVFYFLRGYNRERLTTAKTIYPSENAVTTKSAALELREFTSEVENSPLKLKYVLDNSGTCEFSECLPFLE</sequence>
<gene>
    <name evidence="1" type="ORF">AVEN_115079_1</name>
</gene>
<dbReference type="AlphaFoldDB" id="A0A4Y1ZYZ7"/>
<name>A0A4Y1ZYZ7_ARAVE</name>
<accession>A0A4Y1ZYZ7</accession>